<dbReference type="GO" id="GO:0005886">
    <property type="term" value="C:plasma membrane"/>
    <property type="evidence" value="ECO:0007669"/>
    <property type="project" value="TreeGrafter"/>
</dbReference>
<dbReference type="GO" id="GO:0005737">
    <property type="term" value="C:cytoplasm"/>
    <property type="evidence" value="ECO:0007669"/>
    <property type="project" value="TreeGrafter"/>
</dbReference>
<dbReference type="GO" id="GO:0008718">
    <property type="term" value="F:D-amino-acid dehydrogenase activity"/>
    <property type="evidence" value="ECO:0007669"/>
    <property type="project" value="TreeGrafter"/>
</dbReference>
<evidence type="ECO:0000259" key="3">
    <source>
        <dbReference type="Pfam" id="PF01266"/>
    </source>
</evidence>
<comment type="similarity">
    <text evidence="1">Belongs to the DadA oxidoreductase family.</text>
</comment>
<dbReference type="Pfam" id="PF01266">
    <property type="entry name" value="DAO"/>
    <property type="match status" value="1"/>
</dbReference>
<reference evidence="4 5" key="1">
    <citation type="submission" date="2016-10" db="EMBL/GenBank/DDBJ databases">
        <authorList>
            <person name="de Groot N.N."/>
        </authorList>
    </citation>
    <scope>NUCLEOTIDE SEQUENCE [LARGE SCALE GENOMIC DNA]</scope>
    <source>
        <strain evidence="4 5">LMG 24775</strain>
    </source>
</reference>
<dbReference type="GO" id="GO:0055130">
    <property type="term" value="P:D-alanine catabolic process"/>
    <property type="evidence" value="ECO:0007669"/>
    <property type="project" value="TreeGrafter"/>
</dbReference>
<evidence type="ECO:0000313" key="5">
    <source>
        <dbReference type="Proteomes" id="UP000183417"/>
    </source>
</evidence>
<accession>A0A1H3K4D8</accession>
<dbReference type="Gene3D" id="3.30.9.10">
    <property type="entry name" value="D-Amino Acid Oxidase, subunit A, domain 2"/>
    <property type="match status" value="1"/>
</dbReference>
<dbReference type="PANTHER" id="PTHR13847">
    <property type="entry name" value="SARCOSINE DEHYDROGENASE-RELATED"/>
    <property type="match status" value="1"/>
</dbReference>
<keyword evidence="2" id="KW-0560">Oxidoreductase</keyword>
<dbReference type="Proteomes" id="UP000183417">
    <property type="component" value="Unassembled WGS sequence"/>
</dbReference>
<dbReference type="PANTHER" id="PTHR13847:SF280">
    <property type="entry name" value="D-AMINO ACID DEHYDROGENASE"/>
    <property type="match status" value="1"/>
</dbReference>
<feature type="domain" description="FAD dependent oxidoreductase" evidence="3">
    <location>
        <begin position="3"/>
        <end position="404"/>
    </location>
</feature>
<dbReference type="SUPFAM" id="SSF51905">
    <property type="entry name" value="FAD/NAD(P)-binding domain"/>
    <property type="match status" value="1"/>
</dbReference>
<dbReference type="Gene3D" id="3.50.50.60">
    <property type="entry name" value="FAD/NAD(P)-binding domain"/>
    <property type="match status" value="2"/>
</dbReference>
<evidence type="ECO:0000256" key="2">
    <source>
        <dbReference type="ARBA" id="ARBA00023002"/>
    </source>
</evidence>
<dbReference type="AlphaFoldDB" id="A0A1H3K4D8"/>
<dbReference type="GeneID" id="94691080"/>
<protein>
    <submittedName>
        <fullName evidence="4">D-amino-acid dehydrogenase</fullName>
    </submittedName>
</protein>
<name>A0A1H3K4D8_9BURK</name>
<evidence type="ECO:0000256" key="1">
    <source>
        <dbReference type="ARBA" id="ARBA00009410"/>
    </source>
</evidence>
<dbReference type="RefSeq" id="WP_074921373.1">
    <property type="nucleotide sequence ID" value="NZ_CP141274.1"/>
</dbReference>
<gene>
    <name evidence="4" type="ORF">SAMN05421547_10527</name>
</gene>
<evidence type="ECO:0000313" key="4">
    <source>
        <dbReference type="EMBL" id="SDY46615.1"/>
    </source>
</evidence>
<dbReference type="InterPro" id="IPR036188">
    <property type="entry name" value="FAD/NAD-bd_sf"/>
</dbReference>
<proteinExistence type="inferred from homology"/>
<organism evidence="4 5">
    <name type="scientific">Delftia lacustris</name>
    <dbReference type="NCBI Taxonomy" id="558537"/>
    <lineage>
        <taxon>Bacteria</taxon>
        <taxon>Pseudomonadati</taxon>
        <taxon>Pseudomonadota</taxon>
        <taxon>Betaproteobacteria</taxon>
        <taxon>Burkholderiales</taxon>
        <taxon>Comamonadaceae</taxon>
        <taxon>Delftia</taxon>
    </lineage>
</organism>
<dbReference type="EMBL" id="FNPE01000005">
    <property type="protein sequence ID" value="SDY46615.1"/>
    <property type="molecule type" value="Genomic_DNA"/>
</dbReference>
<sequence>MNIAIVGAGSIGVATAHALAQVGHEVTVYERHGTVAEEASFGHAGWLGPSLLQPWSVPGLSTTERSPTLPGQQALPRLGSGNLAAQLRWLWQWRQAGRRLRKAGEPTATMAALETLTQRSQQFQQSLWRQWELDPEYVSGSLVLLGSEADHEQLKPALAALAEAGTRCEALDAAQTRLREPALGEETALAGSLYFPQAGAANGRLATLMQRQAAQSAGARFETQRLVQRLQPGGAGRTARLQLQGEDTPRSHDAIVVCAGAEAANLLAPLSLRLPMVALRGYGISAPLREQGYAPRHAIVDWSEQMTLVRLGQRMRVVAGAELGSHGPMHEATLQRMYHRLNMVFPGSAVLTSGVQIWHGTRMCTADGLPLLGASGLPGIWLNLGHGSCGAAIAQGCASMLSDLMDNRTSFLDSALLDPRRFG</sequence>
<dbReference type="InterPro" id="IPR006076">
    <property type="entry name" value="FAD-dep_OxRdtase"/>
</dbReference>